<feature type="chain" id="PRO_5042288675" description="Secreted protein" evidence="1">
    <location>
        <begin position="24"/>
        <end position="83"/>
    </location>
</feature>
<sequence length="83" mass="9600">MSRSSRRPVLCLWTRARCVVLLALGVSDRAVDIIDPSFSDSCFSLFLCVLQAARFCCHSFYSWSALWGFIMVKRLQRTEIHRI</sequence>
<name>A0AAD7I6K3_9AGAR</name>
<evidence type="ECO:0000256" key="1">
    <source>
        <dbReference type="SAM" id="SignalP"/>
    </source>
</evidence>
<proteinExistence type="predicted"/>
<comment type="caution">
    <text evidence="2">The sequence shown here is derived from an EMBL/GenBank/DDBJ whole genome shotgun (WGS) entry which is preliminary data.</text>
</comment>
<accession>A0AAD7I6K3</accession>
<dbReference type="EMBL" id="JARJLG010000155">
    <property type="protein sequence ID" value="KAJ7735376.1"/>
    <property type="molecule type" value="Genomic_DNA"/>
</dbReference>
<keyword evidence="3" id="KW-1185">Reference proteome</keyword>
<protein>
    <recommendedName>
        <fullName evidence="4">Secreted protein</fullName>
    </recommendedName>
</protein>
<dbReference type="Proteomes" id="UP001215280">
    <property type="component" value="Unassembled WGS sequence"/>
</dbReference>
<evidence type="ECO:0000313" key="2">
    <source>
        <dbReference type="EMBL" id="KAJ7735376.1"/>
    </source>
</evidence>
<feature type="signal peptide" evidence="1">
    <location>
        <begin position="1"/>
        <end position="23"/>
    </location>
</feature>
<dbReference type="AlphaFoldDB" id="A0AAD7I6K3"/>
<evidence type="ECO:0000313" key="3">
    <source>
        <dbReference type="Proteomes" id="UP001215280"/>
    </source>
</evidence>
<gene>
    <name evidence="2" type="ORF">DFH07DRAFT_112121</name>
</gene>
<evidence type="ECO:0008006" key="4">
    <source>
        <dbReference type="Google" id="ProtNLM"/>
    </source>
</evidence>
<keyword evidence="1" id="KW-0732">Signal</keyword>
<reference evidence="2" key="1">
    <citation type="submission" date="2023-03" db="EMBL/GenBank/DDBJ databases">
        <title>Massive genome expansion in bonnet fungi (Mycena s.s.) driven by repeated elements and novel gene families across ecological guilds.</title>
        <authorList>
            <consortium name="Lawrence Berkeley National Laboratory"/>
            <person name="Harder C.B."/>
            <person name="Miyauchi S."/>
            <person name="Viragh M."/>
            <person name="Kuo A."/>
            <person name="Thoen E."/>
            <person name="Andreopoulos B."/>
            <person name="Lu D."/>
            <person name="Skrede I."/>
            <person name="Drula E."/>
            <person name="Henrissat B."/>
            <person name="Morin E."/>
            <person name="Kohler A."/>
            <person name="Barry K."/>
            <person name="LaButti K."/>
            <person name="Morin E."/>
            <person name="Salamov A."/>
            <person name="Lipzen A."/>
            <person name="Mereny Z."/>
            <person name="Hegedus B."/>
            <person name="Baldrian P."/>
            <person name="Stursova M."/>
            <person name="Weitz H."/>
            <person name="Taylor A."/>
            <person name="Grigoriev I.V."/>
            <person name="Nagy L.G."/>
            <person name="Martin F."/>
            <person name="Kauserud H."/>
        </authorList>
    </citation>
    <scope>NUCLEOTIDE SEQUENCE</scope>
    <source>
        <strain evidence="2">CBHHK188m</strain>
    </source>
</reference>
<organism evidence="2 3">
    <name type="scientific">Mycena maculata</name>
    <dbReference type="NCBI Taxonomy" id="230809"/>
    <lineage>
        <taxon>Eukaryota</taxon>
        <taxon>Fungi</taxon>
        <taxon>Dikarya</taxon>
        <taxon>Basidiomycota</taxon>
        <taxon>Agaricomycotina</taxon>
        <taxon>Agaricomycetes</taxon>
        <taxon>Agaricomycetidae</taxon>
        <taxon>Agaricales</taxon>
        <taxon>Marasmiineae</taxon>
        <taxon>Mycenaceae</taxon>
        <taxon>Mycena</taxon>
    </lineage>
</organism>